<dbReference type="EMBL" id="BMIL01000002">
    <property type="protein sequence ID" value="GGC57445.1"/>
    <property type="molecule type" value="Genomic_DNA"/>
</dbReference>
<dbReference type="AlphaFoldDB" id="A0A916U3M3"/>
<accession>A0A916U3M3</accession>
<reference evidence="1" key="2">
    <citation type="submission" date="2020-09" db="EMBL/GenBank/DDBJ databases">
        <authorList>
            <person name="Sun Q."/>
            <person name="Zhou Y."/>
        </authorList>
    </citation>
    <scope>NUCLEOTIDE SEQUENCE</scope>
    <source>
        <strain evidence="1">CGMCC 1.15343</strain>
    </source>
</reference>
<dbReference type="Proteomes" id="UP000651668">
    <property type="component" value="Unassembled WGS sequence"/>
</dbReference>
<protein>
    <submittedName>
        <fullName evidence="1">Uncharacterized protein</fullName>
    </submittedName>
</protein>
<sequence>MLDSQIALLNLSKSFQIKDKVLLITYHSDQALDKLDEGKICPAIYSPLKIYVCDSATEPTL</sequence>
<gene>
    <name evidence="1" type="ORF">GCM10011387_08800</name>
</gene>
<organism evidence="1 2">
    <name type="scientific">Pedobacter quisquiliarum</name>
    <dbReference type="NCBI Taxonomy" id="1834438"/>
    <lineage>
        <taxon>Bacteria</taxon>
        <taxon>Pseudomonadati</taxon>
        <taxon>Bacteroidota</taxon>
        <taxon>Sphingobacteriia</taxon>
        <taxon>Sphingobacteriales</taxon>
        <taxon>Sphingobacteriaceae</taxon>
        <taxon>Pedobacter</taxon>
    </lineage>
</organism>
<proteinExistence type="predicted"/>
<keyword evidence="2" id="KW-1185">Reference proteome</keyword>
<reference evidence="1" key="1">
    <citation type="journal article" date="2014" name="Int. J. Syst. Evol. Microbiol.">
        <title>Complete genome sequence of Corynebacterium casei LMG S-19264T (=DSM 44701T), isolated from a smear-ripened cheese.</title>
        <authorList>
            <consortium name="US DOE Joint Genome Institute (JGI-PGF)"/>
            <person name="Walter F."/>
            <person name="Albersmeier A."/>
            <person name="Kalinowski J."/>
            <person name="Ruckert C."/>
        </authorList>
    </citation>
    <scope>NUCLEOTIDE SEQUENCE</scope>
    <source>
        <strain evidence="1">CGMCC 1.15343</strain>
    </source>
</reference>
<comment type="caution">
    <text evidence="1">The sequence shown here is derived from an EMBL/GenBank/DDBJ whole genome shotgun (WGS) entry which is preliminary data.</text>
</comment>
<name>A0A916U3M3_9SPHI</name>
<evidence type="ECO:0000313" key="2">
    <source>
        <dbReference type="Proteomes" id="UP000651668"/>
    </source>
</evidence>
<evidence type="ECO:0000313" key="1">
    <source>
        <dbReference type="EMBL" id="GGC57445.1"/>
    </source>
</evidence>